<evidence type="ECO:0000256" key="6">
    <source>
        <dbReference type="RuleBase" id="RU004516"/>
    </source>
</evidence>
<evidence type="ECO:0000313" key="7">
    <source>
        <dbReference type="EMBL" id="SLN52994.1"/>
    </source>
</evidence>
<evidence type="ECO:0000256" key="4">
    <source>
        <dbReference type="ARBA" id="ARBA00022898"/>
    </source>
</evidence>
<evidence type="ECO:0000256" key="2">
    <source>
        <dbReference type="ARBA" id="ARBA00009320"/>
    </source>
</evidence>
<evidence type="ECO:0000256" key="3">
    <source>
        <dbReference type="ARBA" id="ARBA00014472"/>
    </source>
</evidence>
<evidence type="ECO:0000256" key="1">
    <source>
        <dbReference type="ARBA" id="ARBA00001933"/>
    </source>
</evidence>
<evidence type="ECO:0000313" key="8">
    <source>
        <dbReference type="Proteomes" id="UP000193207"/>
    </source>
</evidence>
<proteinExistence type="inferred from homology"/>
<dbReference type="NCBIfam" id="NF005731">
    <property type="entry name" value="PRK07546.1-5"/>
    <property type="match status" value="1"/>
</dbReference>
<organism evidence="7 8">
    <name type="scientific">Roseovarius halotolerans</name>
    <dbReference type="NCBI Taxonomy" id="505353"/>
    <lineage>
        <taxon>Bacteria</taxon>
        <taxon>Pseudomonadati</taxon>
        <taxon>Pseudomonadota</taxon>
        <taxon>Alphaproteobacteria</taxon>
        <taxon>Rhodobacterales</taxon>
        <taxon>Roseobacteraceae</taxon>
        <taxon>Roseovarius</taxon>
    </lineage>
</organism>
<dbReference type="Gene3D" id="3.30.470.10">
    <property type="match status" value="1"/>
</dbReference>
<protein>
    <recommendedName>
        <fullName evidence="3">Probable branched-chain-amino-acid aminotransferase</fullName>
    </recommendedName>
</protein>
<keyword evidence="8" id="KW-1185">Reference proteome</keyword>
<dbReference type="PROSITE" id="PS00770">
    <property type="entry name" value="AA_TRANSFER_CLASS_4"/>
    <property type="match status" value="1"/>
</dbReference>
<accession>A0A1X6ZK01</accession>
<comment type="similarity">
    <text evidence="2 5">Belongs to the class-IV pyridoxal-phosphate-dependent aminotransferase family.</text>
</comment>
<keyword evidence="4 6" id="KW-0663">Pyridoxal phosphate</keyword>
<comment type="cofactor">
    <cofactor evidence="1 6">
        <name>pyridoxal 5'-phosphate</name>
        <dbReference type="ChEBI" id="CHEBI:597326"/>
    </cofactor>
</comment>
<dbReference type="GO" id="GO:0003824">
    <property type="term" value="F:catalytic activity"/>
    <property type="evidence" value="ECO:0007669"/>
    <property type="project" value="InterPro"/>
</dbReference>
<dbReference type="SUPFAM" id="SSF56752">
    <property type="entry name" value="D-aminoacid aminotransferase-like PLP-dependent enzymes"/>
    <property type="match status" value="1"/>
</dbReference>
<dbReference type="OrthoDB" id="9809239at2"/>
<dbReference type="InterPro" id="IPR043132">
    <property type="entry name" value="BCAT-like_C"/>
</dbReference>
<dbReference type="InterPro" id="IPR043131">
    <property type="entry name" value="BCAT-like_N"/>
</dbReference>
<dbReference type="InterPro" id="IPR018300">
    <property type="entry name" value="Aminotrans_IV_CS"/>
</dbReference>
<dbReference type="InterPro" id="IPR036038">
    <property type="entry name" value="Aminotransferase-like"/>
</dbReference>
<evidence type="ECO:0000256" key="5">
    <source>
        <dbReference type="RuleBase" id="RU004106"/>
    </source>
</evidence>
<dbReference type="Pfam" id="PF01063">
    <property type="entry name" value="Aminotran_4"/>
    <property type="match status" value="1"/>
</dbReference>
<gene>
    <name evidence="7" type="ORF">ROH8110_02933</name>
</gene>
<dbReference type="Proteomes" id="UP000193207">
    <property type="component" value="Unassembled WGS sequence"/>
</dbReference>
<reference evidence="7 8" key="1">
    <citation type="submission" date="2017-03" db="EMBL/GenBank/DDBJ databases">
        <authorList>
            <person name="Afonso C.L."/>
            <person name="Miller P.J."/>
            <person name="Scott M.A."/>
            <person name="Spackman E."/>
            <person name="Goraichik I."/>
            <person name="Dimitrov K.M."/>
            <person name="Suarez D.L."/>
            <person name="Swayne D.E."/>
        </authorList>
    </citation>
    <scope>NUCLEOTIDE SEQUENCE [LARGE SCALE GENOMIC DNA]</scope>
    <source>
        <strain evidence="7 8">CECT 8110</strain>
    </source>
</reference>
<dbReference type="InterPro" id="IPR001544">
    <property type="entry name" value="Aminotrans_IV"/>
</dbReference>
<name>A0A1X6ZK01_9RHOB</name>
<sequence>MEGPLRPPPADDFRLIETMLWTPDKGVHRRARHLARLARSAARLGIAPRGVERALDGVRGDAPQRLRLTIARDGQADLAACPFTPLPPDHVWRLGLATARLSSADPWLGLKTTERALYDSMRADMPDDIDELLFLNERDELCEGTITNLFVDPGTGVLLTPPLSSGVLPGILREELLASGRARQAVLRPGDLRAPAAVFLGNSLRGLIAARLC</sequence>
<dbReference type="RefSeq" id="WP_085818429.1">
    <property type="nucleotide sequence ID" value="NZ_FWFU01000003.1"/>
</dbReference>
<dbReference type="NCBIfam" id="NF005729">
    <property type="entry name" value="PRK07546.1-3"/>
    <property type="match status" value="1"/>
</dbReference>
<dbReference type="Gene3D" id="3.20.10.10">
    <property type="entry name" value="D-amino Acid Aminotransferase, subunit A, domain 2"/>
    <property type="match status" value="1"/>
</dbReference>
<dbReference type="AlphaFoldDB" id="A0A1X6ZK01"/>
<dbReference type="EMBL" id="FWFU01000003">
    <property type="protein sequence ID" value="SLN52994.1"/>
    <property type="molecule type" value="Genomic_DNA"/>
</dbReference>